<dbReference type="Pfam" id="PF02702">
    <property type="entry name" value="KdpD"/>
    <property type="match status" value="1"/>
</dbReference>
<dbReference type="Pfam" id="PF13493">
    <property type="entry name" value="DUF4118"/>
    <property type="match status" value="1"/>
</dbReference>
<evidence type="ECO:0000256" key="6">
    <source>
        <dbReference type="ARBA" id="ARBA00022692"/>
    </source>
</evidence>
<dbReference type="CDD" id="cd00075">
    <property type="entry name" value="HATPase"/>
    <property type="match status" value="1"/>
</dbReference>
<dbReference type="PANTHER" id="PTHR45569">
    <property type="entry name" value="SENSOR PROTEIN KDPD"/>
    <property type="match status" value="1"/>
</dbReference>
<feature type="transmembrane region" description="Helical" evidence="13">
    <location>
        <begin position="395"/>
        <end position="415"/>
    </location>
</feature>
<keyword evidence="6 13" id="KW-0812">Transmembrane</keyword>
<dbReference type="SUPFAM" id="SSF52402">
    <property type="entry name" value="Adenine nucleotide alpha hydrolases-like"/>
    <property type="match status" value="1"/>
</dbReference>
<evidence type="ECO:0000256" key="2">
    <source>
        <dbReference type="ARBA" id="ARBA00004141"/>
    </source>
</evidence>
<comment type="catalytic activity">
    <reaction evidence="1">
        <text>ATP + protein L-histidine = ADP + protein N-phospho-L-histidine.</text>
        <dbReference type="EC" id="2.7.13.3"/>
    </reaction>
</comment>
<dbReference type="InterPro" id="IPR005467">
    <property type="entry name" value="His_kinase_dom"/>
</dbReference>
<dbReference type="Gene3D" id="3.40.50.620">
    <property type="entry name" value="HUPs"/>
    <property type="match status" value="1"/>
</dbReference>
<feature type="domain" description="Histidine kinase" evidence="14">
    <location>
        <begin position="670"/>
        <end position="887"/>
    </location>
</feature>
<dbReference type="PRINTS" id="PR00344">
    <property type="entry name" value="BCTRLSENSOR"/>
</dbReference>
<dbReference type="GO" id="GO:0005886">
    <property type="term" value="C:plasma membrane"/>
    <property type="evidence" value="ECO:0007669"/>
    <property type="project" value="TreeGrafter"/>
</dbReference>
<dbReference type="Pfam" id="PF00582">
    <property type="entry name" value="Usp"/>
    <property type="match status" value="1"/>
</dbReference>
<organism evidence="15 16">
    <name type="scientific">Cereibacter sphaeroides</name>
    <name type="common">Rhodobacter sphaeroides</name>
    <dbReference type="NCBI Taxonomy" id="1063"/>
    <lineage>
        <taxon>Bacteria</taxon>
        <taxon>Pseudomonadati</taxon>
        <taxon>Pseudomonadota</taxon>
        <taxon>Alphaproteobacteria</taxon>
        <taxon>Rhodobacterales</taxon>
        <taxon>Paracoccaceae</taxon>
        <taxon>Cereibacter</taxon>
    </lineage>
</organism>
<evidence type="ECO:0000256" key="1">
    <source>
        <dbReference type="ARBA" id="ARBA00000085"/>
    </source>
</evidence>
<dbReference type="InterPro" id="IPR036097">
    <property type="entry name" value="HisK_dim/P_sf"/>
</dbReference>
<evidence type="ECO:0000259" key="14">
    <source>
        <dbReference type="PROSITE" id="PS50109"/>
    </source>
</evidence>
<dbReference type="InterPro" id="IPR052023">
    <property type="entry name" value="Histidine_kinase_KdpD"/>
</dbReference>
<dbReference type="InterPro" id="IPR038318">
    <property type="entry name" value="KdpD_sf"/>
</dbReference>
<dbReference type="InterPro" id="IPR029016">
    <property type="entry name" value="GAF-like_dom_sf"/>
</dbReference>
<keyword evidence="4" id="KW-0597">Phosphoprotein</keyword>
<dbReference type="InterPro" id="IPR003594">
    <property type="entry name" value="HATPase_dom"/>
</dbReference>
<evidence type="ECO:0000256" key="13">
    <source>
        <dbReference type="SAM" id="Phobius"/>
    </source>
</evidence>
<evidence type="ECO:0000256" key="9">
    <source>
        <dbReference type="ARBA" id="ARBA00022840"/>
    </source>
</evidence>
<dbReference type="InterPro" id="IPR003852">
    <property type="entry name" value="Sig_transdc_His_kinase_KdpD_N"/>
</dbReference>
<dbReference type="InterPro" id="IPR003661">
    <property type="entry name" value="HisK_dim/P_dom"/>
</dbReference>
<keyword evidence="9" id="KW-0067">ATP-binding</keyword>
<feature type="transmembrane region" description="Helical" evidence="13">
    <location>
        <begin position="445"/>
        <end position="462"/>
    </location>
</feature>
<dbReference type="PANTHER" id="PTHR45569:SF1">
    <property type="entry name" value="SENSOR PROTEIN KDPD"/>
    <property type="match status" value="1"/>
</dbReference>
<evidence type="ECO:0000313" key="15">
    <source>
        <dbReference type="EMBL" id="RHZ96925.1"/>
    </source>
</evidence>
<dbReference type="FunFam" id="3.40.50.300:FF:000483">
    <property type="entry name" value="Sensor histidine kinase KdpD"/>
    <property type="match status" value="1"/>
</dbReference>
<dbReference type="RefSeq" id="WP_118999514.1">
    <property type="nucleotide sequence ID" value="NZ_QWGP01000004.1"/>
</dbReference>
<evidence type="ECO:0000256" key="8">
    <source>
        <dbReference type="ARBA" id="ARBA00022777"/>
    </source>
</evidence>
<dbReference type="Gene3D" id="3.30.450.40">
    <property type="match status" value="1"/>
</dbReference>
<reference evidence="15 16" key="1">
    <citation type="submission" date="2018-08" db="EMBL/GenBank/DDBJ databases">
        <title>Draft genome sequence of Rhodobacter sphaeroides FY.</title>
        <authorList>
            <person name="Rayyan A."/>
            <person name="Meyer T.E."/>
            <person name="Kyndt J.A."/>
        </authorList>
    </citation>
    <scope>NUCLEOTIDE SEQUENCE [LARGE SCALE GENOMIC DNA]</scope>
    <source>
        <strain evidence="15 16">FY</strain>
    </source>
</reference>
<comment type="subcellular location">
    <subcellularLocation>
        <location evidence="2">Membrane</location>
        <topology evidence="2">Multi-pass membrane protein</topology>
    </subcellularLocation>
</comment>
<dbReference type="InterPro" id="IPR004358">
    <property type="entry name" value="Sig_transdc_His_kin-like_C"/>
</dbReference>
<dbReference type="GO" id="GO:0000155">
    <property type="term" value="F:phosphorelay sensor kinase activity"/>
    <property type="evidence" value="ECO:0007669"/>
    <property type="project" value="InterPro"/>
</dbReference>
<evidence type="ECO:0000256" key="7">
    <source>
        <dbReference type="ARBA" id="ARBA00022741"/>
    </source>
</evidence>
<evidence type="ECO:0000256" key="5">
    <source>
        <dbReference type="ARBA" id="ARBA00022679"/>
    </source>
</evidence>
<evidence type="ECO:0000313" key="16">
    <source>
        <dbReference type="Proteomes" id="UP000266305"/>
    </source>
</evidence>
<name>A0AAX1UP86_CERSP</name>
<evidence type="ECO:0000256" key="10">
    <source>
        <dbReference type="ARBA" id="ARBA00022989"/>
    </source>
</evidence>
<dbReference type="SMART" id="SM00387">
    <property type="entry name" value="HATPase_c"/>
    <property type="match status" value="1"/>
</dbReference>
<keyword evidence="11" id="KW-0902">Two-component regulatory system</keyword>
<evidence type="ECO:0000256" key="12">
    <source>
        <dbReference type="ARBA" id="ARBA00023136"/>
    </source>
</evidence>
<dbReference type="SUPFAM" id="SSF47384">
    <property type="entry name" value="Homodimeric domain of signal transducing histidine kinase"/>
    <property type="match status" value="1"/>
</dbReference>
<dbReference type="InterPro" id="IPR036890">
    <property type="entry name" value="HATPase_C_sf"/>
</dbReference>
<keyword evidence="5" id="KW-0808">Transferase</keyword>
<comment type="caution">
    <text evidence="15">The sequence shown here is derived from an EMBL/GenBank/DDBJ whole genome shotgun (WGS) entry which is preliminary data.</text>
</comment>
<feature type="transmembrane region" description="Helical" evidence="13">
    <location>
        <begin position="477"/>
        <end position="495"/>
    </location>
</feature>
<keyword evidence="12 13" id="KW-0472">Membrane</keyword>
<protein>
    <recommendedName>
        <fullName evidence="3">histidine kinase</fullName>
        <ecNumber evidence="3">2.7.13.3</ecNumber>
    </recommendedName>
</protein>
<dbReference type="Pfam" id="PF13492">
    <property type="entry name" value="GAF_3"/>
    <property type="match status" value="1"/>
</dbReference>
<dbReference type="GO" id="GO:0005524">
    <property type="term" value="F:ATP binding"/>
    <property type="evidence" value="ECO:0007669"/>
    <property type="project" value="UniProtKB-KW"/>
</dbReference>
<dbReference type="Pfam" id="PF00512">
    <property type="entry name" value="HisKA"/>
    <property type="match status" value="1"/>
</dbReference>
<dbReference type="SUPFAM" id="SSF55781">
    <property type="entry name" value="GAF domain-like"/>
    <property type="match status" value="1"/>
</dbReference>
<dbReference type="PROSITE" id="PS50109">
    <property type="entry name" value="HIS_KIN"/>
    <property type="match status" value="1"/>
</dbReference>
<dbReference type="Gene3D" id="3.40.50.300">
    <property type="entry name" value="P-loop containing nucleotide triphosphate hydrolases"/>
    <property type="match status" value="1"/>
</dbReference>
<dbReference type="GO" id="GO:0005737">
    <property type="term" value="C:cytoplasm"/>
    <property type="evidence" value="ECO:0007669"/>
    <property type="project" value="UniProtKB-ARBA"/>
</dbReference>
<gene>
    <name evidence="15" type="ORF">D1114_05555</name>
</gene>
<dbReference type="SMART" id="SM00388">
    <property type="entry name" value="HisKA"/>
    <property type="match status" value="1"/>
</dbReference>
<keyword evidence="10 13" id="KW-1133">Transmembrane helix</keyword>
<dbReference type="Proteomes" id="UP000266305">
    <property type="component" value="Unassembled WGS sequence"/>
</dbReference>
<dbReference type="Gene3D" id="3.30.565.10">
    <property type="entry name" value="Histidine kinase-like ATPase, C-terminal domain"/>
    <property type="match status" value="1"/>
</dbReference>
<dbReference type="InterPro" id="IPR006016">
    <property type="entry name" value="UspA"/>
</dbReference>
<proteinExistence type="predicted"/>
<dbReference type="InterPro" id="IPR025201">
    <property type="entry name" value="KdpD_TM"/>
</dbReference>
<evidence type="ECO:0000256" key="11">
    <source>
        <dbReference type="ARBA" id="ARBA00023012"/>
    </source>
</evidence>
<dbReference type="Gene3D" id="1.10.287.130">
    <property type="match status" value="1"/>
</dbReference>
<dbReference type="AlphaFoldDB" id="A0AAX1UP86"/>
<accession>A0AAX1UP86</accession>
<dbReference type="InterPro" id="IPR003018">
    <property type="entry name" value="GAF"/>
</dbReference>
<dbReference type="Pfam" id="PF02518">
    <property type="entry name" value="HATPase_c"/>
    <property type="match status" value="1"/>
</dbReference>
<keyword evidence="8 15" id="KW-0418">Kinase</keyword>
<feature type="transmembrane region" description="Helical" evidence="13">
    <location>
        <begin position="421"/>
        <end position="438"/>
    </location>
</feature>
<dbReference type="CDD" id="cd00082">
    <property type="entry name" value="HisKA"/>
    <property type="match status" value="1"/>
</dbReference>
<evidence type="ECO:0000256" key="3">
    <source>
        <dbReference type="ARBA" id="ARBA00012438"/>
    </source>
</evidence>
<sequence>MADEDLRPEPEALLAEAAREGRGRLKIFLGAAPGVGKTFAMLEAARQRLREGTDVVAGVIETHGRAETEALVHALPVVPRRPGYYRGRILSEMDLDALLARRPRLALIDELAHTNLEGSRHEKRWQDVEEVLAAGIDVWTTLNVQHVETLNDAVARITGIRVRETVPDRILDTADEIELIDLSPEDLIARLRAGKVYVPEQAARAVQNFFAKGNLTALRELAMRAAADRVDAQLREHMAANAIPGPWPAQERLLVCVSDSPAARNAIRAAKRSADRARVDWIALSVTSPRIETLPEGARDDLALALRLAERLGATVASLQAGGDVAREILDFARRNNVRRIIVGRPRPRSTLHALAHPFRERVAERLLRLGTEFEVTLVSAEPGRARPQARRLPALSFPATGWALLATALASGAAWVVDRMLPVASLALLFMTAVIVVATRFGRWASALTAVSGFFAYNFFFTEPRLTFTVHYRDQILTLGLFLAASLLTGGLAAELRARVDAQRAAADRMGKLYDFSRRVAAAAAFDDVVWAAVSHVSMTLACRTVLLVPEGERLAVAGGFPPEDRLELRDMSAARYAWQRGEEAGRGSATLPAAEWLFLPIRAGERRLGVVGVAYEGGRSFSPVDRRLLDALIDQVALAMERVRLAEDLEGARLAAETDRLRTALLSSVSHDLRTPLVTIIGAAGSLAEPGALPPEAQQALADTIREEGERLDRYVQNLLDMTRLGHGALKPAVQPSDLAELVGAARTRLAAVLRGHRLGTDLPPDLPAVLVDPVLTEQVLVNILDNAAKYAPPGSPITLAARLDAGRVVLSVADEGPGIPPADREKVFDMFYRVAGTDRRRAGTGLGLAICRGLLEAQGGTIRAEAARPDGQGTRILLTLPVAP</sequence>
<dbReference type="InterPro" id="IPR014729">
    <property type="entry name" value="Rossmann-like_a/b/a_fold"/>
</dbReference>
<dbReference type="SUPFAM" id="SSF52540">
    <property type="entry name" value="P-loop containing nucleoside triphosphate hydrolases"/>
    <property type="match status" value="1"/>
</dbReference>
<dbReference type="InterPro" id="IPR027417">
    <property type="entry name" value="P-loop_NTPase"/>
</dbReference>
<dbReference type="Gene3D" id="1.20.120.620">
    <property type="entry name" value="Backbone structure of the membrane domain of e. Coli histidine kinase receptor kdpd"/>
    <property type="match status" value="1"/>
</dbReference>
<dbReference type="EMBL" id="QWGP01000004">
    <property type="protein sequence ID" value="RHZ96925.1"/>
    <property type="molecule type" value="Genomic_DNA"/>
</dbReference>
<dbReference type="EC" id="2.7.13.3" evidence="3"/>
<evidence type="ECO:0000256" key="4">
    <source>
        <dbReference type="ARBA" id="ARBA00022553"/>
    </source>
</evidence>
<dbReference type="SUPFAM" id="SSF55874">
    <property type="entry name" value="ATPase domain of HSP90 chaperone/DNA topoisomerase II/histidine kinase"/>
    <property type="match status" value="1"/>
</dbReference>
<keyword evidence="7" id="KW-0547">Nucleotide-binding</keyword>